<feature type="transmembrane region" description="Helical" evidence="8">
    <location>
        <begin position="112"/>
        <end position="136"/>
    </location>
</feature>
<protein>
    <recommendedName>
        <fullName evidence="4 8">Protein PNS1</fullName>
    </recommendedName>
</protein>
<evidence type="ECO:0000313" key="14">
    <source>
        <dbReference type="Proteomes" id="UP000483672"/>
    </source>
</evidence>
<comment type="similarity">
    <text evidence="3 8">Belongs to the CTL (choline transporter-like) family.</text>
</comment>
<name>A0A7C8Q1F2_ORBOL</name>
<dbReference type="OrthoDB" id="44736at2759"/>
<evidence type="ECO:0000313" key="13">
    <source>
        <dbReference type="Proteomes" id="UP000479691"/>
    </source>
</evidence>
<dbReference type="AlphaFoldDB" id="A0A7C8Q1F2"/>
<feature type="transmembrane region" description="Helical" evidence="8">
    <location>
        <begin position="419"/>
        <end position="443"/>
    </location>
</feature>
<feature type="transmembrane region" description="Helical" evidence="8">
    <location>
        <begin position="357"/>
        <end position="377"/>
    </location>
</feature>
<dbReference type="PANTHER" id="PTHR12385:SF4">
    <property type="entry name" value="PROTEIN PNS1"/>
    <property type="match status" value="1"/>
</dbReference>
<dbReference type="Proteomes" id="UP000483672">
    <property type="component" value="Unassembled WGS sequence"/>
</dbReference>
<organism evidence="10 13">
    <name type="scientific">Orbilia oligospora</name>
    <name type="common">Nematode-trapping fungus</name>
    <name type="synonym">Arthrobotrys oligospora</name>
    <dbReference type="NCBI Taxonomy" id="2813651"/>
    <lineage>
        <taxon>Eukaryota</taxon>
        <taxon>Fungi</taxon>
        <taxon>Dikarya</taxon>
        <taxon>Ascomycota</taxon>
        <taxon>Pezizomycotina</taxon>
        <taxon>Orbiliomycetes</taxon>
        <taxon>Orbiliales</taxon>
        <taxon>Orbiliaceae</taxon>
        <taxon>Orbilia</taxon>
    </lineage>
</organism>
<evidence type="ECO:0000256" key="9">
    <source>
        <dbReference type="SAM" id="MobiDB-lite"/>
    </source>
</evidence>
<keyword evidence="5 8" id="KW-0812">Transmembrane</keyword>
<feature type="transmembrane region" description="Helical" evidence="8">
    <location>
        <begin position="170"/>
        <end position="190"/>
    </location>
</feature>
<comment type="caution">
    <text evidence="10">The sequence shown here is derived from an EMBL/GenBank/DDBJ whole genome shotgun (WGS) entry which is preliminary data.</text>
</comment>
<dbReference type="Proteomes" id="UP000479691">
    <property type="component" value="Unassembled WGS sequence"/>
</dbReference>
<dbReference type="PANTHER" id="PTHR12385">
    <property type="entry name" value="CHOLINE TRANSPORTER-LIKE (SLC FAMILY 44)"/>
    <property type="match status" value="1"/>
</dbReference>
<feature type="transmembrane region" description="Helical" evidence="8">
    <location>
        <begin position="319"/>
        <end position="337"/>
    </location>
</feature>
<dbReference type="EMBL" id="WIWT01000067">
    <property type="protein sequence ID" value="KAF3205065.1"/>
    <property type="molecule type" value="Genomic_DNA"/>
</dbReference>
<evidence type="ECO:0000256" key="6">
    <source>
        <dbReference type="ARBA" id="ARBA00022989"/>
    </source>
</evidence>
<evidence type="ECO:0000256" key="3">
    <source>
        <dbReference type="ARBA" id="ARBA00007168"/>
    </source>
</evidence>
<dbReference type="GO" id="GO:0022857">
    <property type="term" value="F:transmembrane transporter activity"/>
    <property type="evidence" value="ECO:0007669"/>
    <property type="project" value="UniProtKB-UniRule"/>
</dbReference>
<dbReference type="GO" id="GO:0005886">
    <property type="term" value="C:plasma membrane"/>
    <property type="evidence" value="ECO:0007669"/>
    <property type="project" value="UniProtKB-SubCell"/>
</dbReference>
<feature type="transmembrane region" description="Helical" evidence="8">
    <location>
        <begin position="145"/>
        <end position="164"/>
    </location>
</feature>
<dbReference type="EMBL" id="JAABOE010000010">
    <property type="protein sequence ID" value="KAF3188602.1"/>
    <property type="molecule type" value="Genomic_DNA"/>
</dbReference>
<dbReference type="EMBL" id="WIPF01000123">
    <property type="protein sequence ID" value="KAF3206528.1"/>
    <property type="molecule type" value="Genomic_DNA"/>
</dbReference>
<evidence type="ECO:0000256" key="2">
    <source>
        <dbReference type="ARBA" id="ARBA00004651"/>
    </source>
</evidence>
<dbReference type="Pfam" id="PF04515">
    <property type="entry name" value="Choline_transpo"/>
    <property type="match status" value="1"/>
</dbReference>
<evidence type="ECO:0000313" key="10">
    <source>
        <dbReference type="EMBL" id="KAF3188602.1"/>
    </source>
</evidence>
<feature type="transmembrane region" description="Helical" evidence="8">
    <location>
        <begin position="455"/>
        <end position="476"/>
    </location>
</feature>
<dbReference type="Proteomes" id="UP000614610">
    <property type="component" value="Unassembled WGS sequence"/>
</dbReference>
<feature type="transmembrane region" description="Helical" evidence="8">
    <location>
        <begin position="260"/>
        <end position="276"/>
    </location>
</feature>
<reference evidence="13 14" key="1">
    <citation type="submission" date="2019-06" db="EMBL/GenBank/DDBJ databases">
        <authorList>
            <person name="Palmer J.M."/>
        </authorList>
    </citation>
    <scope>NUCLEOTIDE SEQUENCE [LARGE SCALE GENOMIC DNA]</scope>
    <source>
        <strain evidence="12 14">TWF191</strain>
        <strain evidence="11">TWF679</strain>
        <strain evidence="10 13">TWF788</strain>
    </source>
</reference>
<keyword evidence="7 8" id="KW-0472">Membrane</keyword>
<evidence type="ECO:0000313" key="12">
    <source>
        <dbReference type="EMBL" id="KAF3206528.1"/>
    </source>
</evidence>
<feature type="compositionally biased region" description="Low complexity" evidence="9">
    <location>
        <begin position="1"/>
        <end position="44"/>
    </location>
</feature>
<comment type="subcellular location">
    <subcellularLocation>
        <location evidence="2 8">Cell membrane</location>
        <topology evidence="2 8">Multi-pass membrane protein</topology>
    </subcellularLocation>
</comment>
<feature type="transmembrane region" description="Helical" evidence="8">
    <location>
        <begin position="383"/>
        <end position="399"/>
    </location>
</feature>
<evidence type="ECO:0000256" key="1">
    <source>
        <dbReference type="ARBA" id="ARBA00002957"/>
    </source>
</evidence>
<sequence length="552" mass="61203">MAGYQQGYYPPQQQYGESQGYYQLQEQQQQHSPPHNYPPQQYGGPLPPKQGETFEEQFVVEKPKFNDLWAGILWLLTFLGFAAVSVLSLLGYSKSNRTSGSGISDSNARFGLTTNTVILFAFVLAVAFVVSLLYLLMCRKLTKQIIYLSAILNFLIGIGSAAYYFYRKQYAAAIIFLIFALFYAFCFWTWRSRIPFSVLMLQTVIDVAKSYGHVFTVSFIGGIVALAFSAWFSVTLVGIYVRWTPNSSNTQCRNGGCSDGKVYGLIAFVTFAAYWTTEVIKNVMHVTVSGVYGSWYFSAGGSRANAPPSHPTMGAFRRAMTYSFGSICLGSLIVSIIQLLRQAASLASSDAASSGDILQYVIFCIASCILAIVQWAVEFLNEYAYSYIALYGSAYFPAAKSTWRMIKDRGIDALIQDCLISPVLTMGAMFVGYLCALLAYLYLEFTKPAYNSRGTYTAVVMAFSFLIGLQIANTFLNPLKSGATTLFMAMAVDPQVLIQQHPDLYSRMIQYVFSWIEILCKAVATAYTTTGKSIGRLASLYPQELAINNTNN</sequence>
<evidence type="ECO:0000256" key="8">
    <source>
        <dbReference type="RuleBase" id="RU368066"/>
    </source>
</evidence>
<comment type="function">
    <text evidence="1 8">Probably involved in transport through the plasma membrane.</text>
</comment>
<feature type="transmembrane region" description="Helical" evidence="8">
    <location>
        <begin position="72"/>
        <end position="92"/>
    </location>
</feature>
<evidence type="ECO:0000256" key="7">
    <source>
        <dbReference type="ARBA" id="ARBA00023136"/>
    </source>
</evidence>
<evidence type="ECO:0000313" key="11">
    <source>
        <dbReference type="EMBL" id="KAF3205065.1"/>
    </source>
</evidence>
<evidence type="ECO:0000256" key="4">
    <source>
        <dbReference type="ARBA" id="ARBA00015388"/>
    </source>
</evidence>
<feature type="transmembrane region" description="Helical" evidence="8">
    <location>
        <begin position="211"/>
        <end position="240"/>
    </location>
</feature>
<evidence type="ECO:0000256" key="5">
    <source>
        <dbReference type="ARBA" id="ARBA00022692"/>
    </source>
</evidence>
<dbReference type="InterPro" id="IPR007603">
    <property type="entry name" value="Choline_transptr-like"/>
</dbReference>
<gene>
    <name evidence="10" type="primary">PNS1</name>
    <name evidence="12" type="ORF">TWF191_001422</name>
    <name evidence="11" type="ORF">TWF679_009496</name>
    <name evidence="10" type="ORF">TWF788_000351</name>
</gene>
<accession>A0A7C8Q1F2</accession>
<keyword evidence="6 8" id="KW-1133">Transmembrane helix</keyword>
<feature type="region of interest" description="Disordered" evidence="9">
    <location>
        <begin position="1"/>
        <end position="46"/>
    </location>
</feature>
<proteinExistence type="inferred from homology"/>